<evidence type="ECO:0000256" key="1">
    <source>
        <dbReference type="SAM" id="MobiDB-lite"/>
    </source>
</evidence>
<dbReference type="Proteomes" id="UP001485043">
    <property type="component" value="Unassembled WGS sequence"/>
</dbReference>
<keyword evidence="3" id="KW-1185">Reference proteome</keyword>
<sequence>MPPRRRSASVPDDVESTGVLKARLLEAQEALAKERLARENLRKENGVYWAASRSGPLRSRNSPTLSHSQRTRSLSSNGGCQRNTHTGSQEAAQSVLLTKLPSSPAQGTLHLHLSKAGHPPTAPMRGQTSPRKGMIHGSTSDRILFMTIQA</sequence>
<accession>A0AAW1S8J3</accession>
<organism evidence="2 3">
    <name type="scientific">Apatococcus fuscideae</name>
    <dbReference type="NCBI Taxonomy" id="2026836"/>
    <lineage>
        <taxon>Eukaryota</taxon>
        <taxon>Viridiplantae</taxon>
        <taxon>Chlorophyta</taxon>
        <taxon>core chlorophytes</taxon>
        <taxon>Trebouxiophyceae</taxon>
        <taxon>Chlorellales</taxon>
        <taxon>Chlorellaceae</taxon>
        <taxon>Apatococcus</taxon>
    </lineage>
</organism>
<name>A0AAW1S8J3_9CHLO</name>
<reference evidence="2 3" key="1">
    <citation type="journal article" date="2024" name="Nat. Commun.">
        <title>Phylogenomics reveals the evolutionary origins of lichenization in chlorophyte algae.</title>
        <authorList>
            <person name="Puginier C."/>
            <person name="Libourel C."/>
            <person name="Otte J."/>
            <person name="Skaloud P."/>
            <person name="Haon M."/>
            <person name="Grisel S."/>
            <person name="Petersen M."/>
            <person name="Berrin J.G."/>
            <person name="Delaux P.M."/>
            <person name="Dal Grande F."/>
            <person name="Keller J."/>
        </authorList>
    </citation>
    <scope>NUCLEOTIDE SEQUENCE [LARGE SCALE GENOMIC DNA]</scope>
    <source>
        <strain evidence="2 3">SAG 2523</strain>
    </source>
</reference>
<proteinExistence type="predicted"/>
<dbReference type="AlphaFoldDB" id="A0AAW1S8J3"/>
<evidence type="ECO:0000313" key="2">
    <source>
        <dbReference type="EMBL" id="KAK9841937.1"/>
    </source>
</evidence>
<dbReference type="EMBL" id="JALJOV010001746">
    <property type="protein sequence ID" value="KAK9841937.1"/>
    <property type="molecule type" value="Genomic_DNA"/>
</dbReference>
<protein>
    <submittedName>
        <fullName evidence="2">Uncharacterized protein</fullName>
    </submittedName>
</protein>
<evidence type="ECO:0000313" key="3">
    <source>
        <dbReference type="Proteomes" id="UP001485043"/>
    </source>
</evidence>
<feature type="region of interest" description="Disordered" evidence="1">
    <location>
        <begin position="111"/>
        <end position="136"/>
    </location>
</feature>
<feature type="compositionally biased region" description="Polar residues" evidence="1">
    <location>
        <begin position="59"/>
        <end position="94"/>
    </location>
</feature>
<comment type="caution">
    <text evidence="2">The sequence shown here is derived from an EMBL/GenBank/DDBJ whole genome shotgun (WGS) entry which is preliminary data.</text>
</comment>
<gene>
    <name evidence="2" type="ORF">WJX84_004722</name>
</gene>
<feature type="region of interest" description="Disordered" evidence="1">
    <location>
        <begin position="42"/>
        <end position="94"/>
    </location>
</feature>